<protein>
    <recommendedName>
        <fullName evidence="10">ATP synthase epsilon chain</fullName>
    </recommendedName>
    <alternativeName>
        <fullName evidence="10">ATP synthase F1 sector epsilon subunit</fullName>
    </alternativeName>
    <alternativeName>
        <fullName evidence="10">F-ATPase epsilon subunit</fullName>
    </alternativeName>
</protein>
<evidence type="ECO:0000313" key="13">
    <source>
        <dbReference type="EMBL" id="TDP81854.1"/>
    </source>
</evidence>
<comment type="function">
    <text evidence="1 10">Produces ATP from ADP in the presence of a proton gradient across the membrane.</text>
</comment>
<keyword evidence="14" id="KW-1185">Reference proteome</keyword>
<dbReference type="NCBIfam" id="TIGR01216">
    <property type="entry name" value="ATP_synt_epsi"/>
    <property type="match status" value="1"/>
</dbReference>
<name>A0A4R6R7N1_9HYPH</name>
<sequence length="131" mass="13586">MATFKFELVSPERLVLSTEADQVDLPGSEGDFGVGAGHAPFLSTLRPGVVTVTAGGARTKIFVRGGFADVNVSGLTVLAEKAVPVAELKPDEIAGEIRDAEEDVADAKTADARHAAETKLAQLREVAAALT</sequence>
<dbReference type="InterPro" id="IPR020546">
    <property type="entry name" value="ATP_synth_F1_dsu/esu_N"/>
</dbReference>
<dbReference type="PANTHER" id="PTHR13822:SF10">
    <property type="entry name" value="ATP SYNTHASE EPSILON CHAIN, CHLOROPLASTIC"/>
    <property type="match status" value="1"/>
</dbReference>
<dbReference type="InterPro" id="IPR036771">
    <property type="entry name" value="ATPsynth_dsu/esu_N"/>
</dbReference>
<proteinExistence type="inferred from homology"/>
<evidence type="ECO:0000259" key="12">
    <source>
        <dbReference type="Pfam" id="PF02823"/>
    </source>
</evidence>
<evidence type="ECO:0000256" key="11">
    <source>
        <dbReference type="RuleBase" id="RU003656"/>
    </source>
</evidence>
<keyword evidence="10" id="KW-1003">Cell membrane</keyword>
<dbReference type="GO" id="GO:0005886">
    <property type="term" value="C:plasma membrane"/>
    <property type="evidence" value="ECO:0007669"/>
    <property type="project" value="UniProtKB-SubCell"/>
</dbReference>
<comment type="similarity">
    <text evidence="3 10 11">Belongs to the ATPase epsilon chain family.</text>
</comment>
<dbReference type="RefSeq" id="WP_126540445.1">
    <property type="nucleotide sequence ID" value="NZ_BSPM01000002.1"/>
</dbReference>
<evidence type="ECO:0000313" key="14">
    <source>
        <dbReference type="Proteomes" id="UP000294547"/>
    </source>
</evidence>
<keyword evidence="6 10" id="KW-0406">Ion transport</keyword>
<dbReference type="AlphaFoldDB" id="A0A4R6R7N1"/>
<gene>
    <name evidence="10" type="primary">atpC</name>
    <name evidence="13" type="ORF">EDD54_4114</name>
</gene>
<dbReference type="SUPFAM" id="SSF51344">
    <property type="entry name" value="Epsilon subunit of F1F0-ATP synthase N-terminal domain"/>
    <property type="match status" value="1"/>
</dbReference>
<accession>A0A4R6R7N1</accession>
<evidence type="ECO:0000256" key="2">
    <source>
        <dbReference type="ARBA" id="ARBA00004184"/>
    </source>
</evidence>
<dbReference type="HAMAP" id="MF_00530">
    <property type="entry name" value="ATP_synth_epsil_bac"/>
    <property type="match status" value="1"/>
</dbReference>
<organism evidence="13 14">
    <name type="scientific">Oharaeibacter diazotrophicus</name>
    <dbReference type="NCBI Taxonomy" id="1920512"/>
    <lineage>
        <taxon>Bacteria</taxon>
        <taxon>Pseudomonadati</taxon>
        <taxon>Pseudomonadota</taxon>
        <taxon>Alphaproteobacteria</taxon>
        <taxon>Hyphomicrobiales</taxon>
        <taxon>Pleomorphomonadaceae</taxon>
        <taxon>Oharaeibacter</taxon>
    </lineage>
</organism>
<dbReference type="GO" id="GO:0005524">
    <property type="term" value="F:ATP binding"/>
    <property type="evidence" value="ECO:0007669"/>
    <property type="project" value="UniProtKB-UniRule"/>
</dbReference>
<comment type="caution">
    <text evidence="13">The sequence shown here is derived from an EMBL/GenBank/DDBJ whole genome shotgun (WGS) entry which is preliminary data.</text>
</comment>
<evidence type="ECO:0000256" key="8">
    <source>
        <dbReference type="ARBA" id="ARBA00023196"/>
    </source>
</evidence>
<dbReference type="PANTHER" id="PTHR13822">
    <property type="entry name" value="ATP SYNTHASE DELTA/EPSILON CHAIN"/>
    <property type="match status" value="1"/>
</dbReference>
<dbReference type="GO" id="GO:0046933">
    <property type="term" value="F:proton-transporting ATP synthase activity, rotational mechanism"/>
    <property type="evidence" value="ECO:0007669"/>
    <property type="project" value="UniProtKB-UniRule"/>
</dbReference>
<dbReference type="Pfam" id="PF02823">
    <property type="entry name" value="ATP-synt_DE_N"/>
    <property type="match status" value="1"/>
</dbReference>
<dbReference type="NCBIfam" id="NF009983">
    <property type="entry name" value="PRK13449.1"/>
    <property type="match status" value="1"/>
</dbReference>
<evidence type="ECO:0000256" key="5">
    <source>
        <dbReference type="ARBA" id="ARBA00022781"/>
    </source>
</evidence>
<comment type="subcellular location">
    <subcellularLocation>
        <location evidence="10">Cell membrane</location>
        <topology evidence="10">Peripheral membrane protein</topology>
    </subcellularLocation>
    <subcellularLocation>
        <location evidence="2">Endomembrane system</location>
        <topology evidence="2">Peripheral membrane protein</topology>
    </subcellularLocation>
</comment>
<dbReference type="GO" id="GO:0012505">
    <property type="term" value="C:endomembrane system"/>
    <property type="evidence" value="ECO:0007669"/>
    <property type="project" value="UniProtKB-SubCell"/>
</dbReference>
<reference evidence="13 14" key="1">
    <citation type="submission" date="2019-03" db="EMBL/GenBank/DDBJ databases">
        <title>Genomic Encyclopedia of Type Strains, Phase IV (KMG-IV): sequencing the most valuable type-strain genomes for metagenomic binning, comparative biology and taxonomic classification.</title>
        <authorList>
            <person name="Goeker M."/>
        </authorList>
    </citation>
    <scope>NUCLEOTIDE SEQUENCE [LARGE SCALE GENOMIC DNA]</scope>
    <source>
        <strain evidence="13 14">DSM 102969</strain>
    </source>
</reference>
<keyword evidence="7 10" id="KW-0472">Membrane</keyword>
<comment type="subunit">
    <text evidence="10 11">F-type ATPases have 2 components, CF(1) - the catalytic core - and CF(0) - the membrane proton channel. CF(1) has five subunits: alpha(3), beta(3), gamma(1), delta(1), epsilon(1). CF(0) has three main subunits: a, b and c.</text>
</comment>
<dbReference type="OrthoDB" id="9799969at2"/>
<evidence type="ECO:0000256" key="3">
    <source>
        <dbReference type="ARBA" id="ARBA00005712"/>
    </source>
</evidence>
<dbReference type="CDD" id="cd12152">
    <property type="entry name" value="F1-ATPase_delta"/>
    <property type="match status" value="1"/>
</dbReference>
<evidence type="ECO:0000256" key="9">
    <source>
        <dbReference type="ARBA" id="ARBA00023310"/>
    </source>
</evidence>
<evidence type="ECO:0000256" key="10">
    <source>
        <dbReference type="HAMAP-Rule" id="MF_00530"/>
    </source>
</evidence>
<keyword evidence="5 10" id="KW-0375">Hydrogen ion transport</keyword>
<dbReference type="Proteomes" id="UP000294547">
    <property type="component" value="Unassembled WGS sequence"/>
</dbReference>
<evidence type="ECO:0000256" key="4">
    <source>
        <dbReference type="ARBA" id="ARBA00022448"/>
    </source>
</evidence>
<dbReference type="InterPro" id="IPR001469">
    <property type="entry name" value="ATP_synth_F1_dsu/esu"/>
</dbReference>
<evidence type="ECO:0000256" key="6">
    <source>
        <dbReference type="ARBA" id="ARBA00023065"/>
    </source>
</evidence>
<feature type="domain" description="ATP synthase F1 complex delta/epsilon subunit N-terminal" evidence="12">
    <location>
        <begin position="4"/>
        <end position="82"/>
    </location>
</feature>
<evidence type="ECO:0000256" key="1">
    <source>
        <dbReference type="ARBA" id="ARBA00003543"/>
    </source>
</evidence>
<dbReference type="Gene3D" id="2.60.15.10">
    <property type="entry name" value="F0F1 ATP synthase delta/epsilon subunit, N-terminal"/>
    <property type="match status" value="1"/>
</dbReference>
<dbReference type="GO" id="GO:0045259">
    <property type="term" value="C:proton-transporting ATP synthase complex"/>
    <property type="evidence" value="ECO:0007669"/>
    <property type="project" value="UniProtKB-KW"/>
</dbReference>
<dbReference type="NCBIfam" id="NF001851">
    <property type="entry name" value="PRK00571.2-4"/>
    <property type="match status" value="1"/>
</dbReference>
<dbReference type="EMBL" id="SNXY01000011">
    <property type="protein sequence ID" value="TDP81854.1"/>
    <property type="molecule type" value="Genomic_DNA"/>
</dbReference>
<keyword evidence="4 10" id="KW-0813">Transport</keyword>
<evidence type="ECO:0000256" key="7">
    <source>
        <dbReference type="ARBA" id="ARBA00023136"/>
    </source>
</evidence>
<keyword evidence="8 10" id="KW-0139">CF(1)</keyword>
<keyword evidence="9 10" id="KW-0066">ATP synthesis</keyword>